<dbReference type="PANTHER" id="PTHR22748">
    <property type="entry name" value="AP ENDONUCLEASE"/>
    <property type="match status" value="1"/>
</dbReference>
<dbReference type="Gene3D" id="3.60.10.10">
    <property type="entry name" value="Endonuclease/exonuclease/phosphatase"/>
    <property type="match status" value="1"/>
</dbReference>
<dbReference type="EMBL" id="AZMM01006216">
    <property type="protein sequence ID" value="ETJ39895.1"/>
    <property type="molecule type" value="Genomic_DNA"/>
</dbReference>
<organism evidence="5">
    <name type="scientific">human gut metagenome</name>
    <dbReference type="NCBI Taxonomy" id="408170"/>
    <lineage>
        <taxon>unclassified sequences</taxon>
        <taxon>metagenomes</taxon>
        <taxon>organismal metagenomes</taxon>
    </lineage>
</organism>
<dbReference type="GO" id="GO:0006284">
    <property type="term" value="P:base-excision repair"/>
    <property type="evidence" value="ECO:0007669"/>
    <property type="project" value="TreeGrafter"/>
</dbReference>
<keyword evidence="4" id="KW-0460">Magnesium</keyword>
<dbReference type="NCBIfam" id="TIGR00633">
    <property type="entry name" value="xth"/>
    <property type="match status" value="1"/>
</dbReference>
<dbReference type="InterPro" id="IPR036691">
    <property type="entry name" value="Endo/exonu/phosph_ase_sf"/>
</dbReference>
<dbReference type="PROSITE" id="PS51435">
    <property type="entry name" value="AP_NUCLEASE_F1_4"/>
    <property type="match status" value="1"/>
</dbReference>
<evidence type="ECO:0000256" key="4">
    <source>
        <dbReference type="ARBA" id="ARBA00022842"/>
    </source>
</evidence>
<feature type="non-terminal residue" evidence="5">
    <location>
        <position position="91"/>
    </location>
</feature>
<dbReference type="PANTHER" id="PTHR22748:SF6">
    <property type="entry name" value="DNA-(APURINIC OR APYRIMIDINIC SITE) ENDONUCLEASE"/>
    <property type="match status" value="1"/>
</dbReference>
<protein>
    <submittedName>
        <fullName evidence="5">Exodeoxyribonuclease III</fullName>
    </submittedName>
</protein>
<dbReference type="SUPFAM" id="SSF56219">
    <property type="entry name" value="DNase I-like"/>
    <property type="match status" value="1"/>
</dbReference>
<evidence type="ECO:0000256" key="3">
    <source>
        <dbReference type="ARBA" id="ARBA00022801"/>
    </source>
</evidence>
<dbReference type="GO" id="GO:0008311">
    <property type="term" value="F:double-stranded DNA 3'-5' DNA exonuclease activity"/>
    <property type="evidence" value="ECO:0007669"/>
    <property type="project" value="TreeGrafter"/>
</dbReference>
<comment type="cofactor">
    <cofactor evidence="1">
        <name>Mg(2+)</name>
        <dbReference type="ChEBI" id="CHEBI:18420"/>
    </cofactor>
</comment>
<comment type="caution">
    <text evidence="5">The sequence shown here is derived from an EMBL/GenBank/DDBJ whole genome shotgun (WGS) entry which is preliminary data.</text>
</comment>
<keyword evidence="3" id="KW-0378">Hydrolase</keyword>
<dbReference type="AlphaFoldDB" id="W1YDV1"/>
<evidence type="ECO:0000256" key="2">
    <source>
        <dbReference type="ARBA" id="ARBA00022723"/>
    </source>
</evidence>
<accession>W1YDV1</accession>
<name>W1YDV1_9ZZZZ</name>
<keyword evidence="2" id="KW-0479">Metal-binding</keyword>
<dbReference type="InterPro" id="IPR020848">
    <property type="entry name" value="AP_endonuclease_F1_CS"/>
</dbReference>
<evidence type="ECO:0000313" key="5">
    <source>
        <dbReference type="EMBL" id="ETJ39895.1"/>
    </source>
</evidence>
<sequence>PKTNRKNAGFSDEERAKMTELLGAGFTDTFRHLYPDAIEEYSWWSYMGKARERNTGWRIDYFITSKRLDDKIQEAKIHQQIFGSDHCPVEL</sequence>
<gene>
    <name evidence="5" type="ORF">Q604_UNBC06216G0001</name>
</gene>
<dbReference type="GO" id="GO:0003906">
    <property type="term" value="F:DNA-(apurinic or apyrimidinic site) endonuclease activity"/>
    <property type="evidence" value="ECO:0007669"/>
    <property type="project" value="TreeGrafter"/>
</dbReference>
<dbReference type="GO" id="GO:0046872">
    <property type="term" value="F:metal ion binding"/>
    <property type="evidence" value="ECO:0007669"/>
    <property type="project" value="UniProtKB-KW"/>
</dbReference>
<feature type="non-terminal residue" evidence="5">
    <location>
        <position position="1"/>
    </location>
</feature>
<dbReference type="PROSITE" id="PS00727">
    <property type="entry name" value="AP_NUCLEASE_F1_2"/>
    <property type="match status" value="1"/>
</dbReference>
<dbReference type="GO" id="GO:0008081">
    <property type="term" value="F:phosphoric diester hydrolase activity"/>
    <property type="evidence" value="ECO:0007669"/>
    <property type="project" value="TreeGrafter"/>
</dbReference>
<proteinExistence type="predicted"/>
<evidence type="ECO:0000256" key="1">
    <source>
        <dbReference type="ARBA" id="ARBA00001946"/>
    </source>
</evidence>
<reference evidence="5" key="1">
    <citation type="submission" date="2013-12" db="EMBL/GenBank/DDBJ databases">
        <title>A Varibaculum cambriense genome reconstructed from a premature infant gut community with otherwise low bacterial novelty that shifts toward anaerobic metabolism during the third week of life.</title>
        <authorList>
            <person name="Brown C.T."/>
            <person name="Sharon I."/>
            <person name="Thomas B.C."/>
            <person name="Castelle C.J."/>
            <person name="Morowitz M.J."/>
            <person name="Banfield J.F."/>
        </authorList>
    </citation>
    <scope>NUCLEOTIDE SEQUENCE</scope>
</reference>
<dbReference type="GO" id="GO:0003677">
    <property type="term" value="F:DNA binding"/>
    <property type="evidence" value="ECO:0007669"/>
    <property type="project" value="InterPro"/>
</dbReference>
<dbReference type="InterPro" id="IPR004808">
    <property type="entry name" value="AP_endonuc_1"/>
</dbReference>